<reference evidence="2 3" key="1">
    <citation type="submission" date="2018-09" db="EMBL/GenBank/DDBJ databases">
        <title>YIM PH21274 draft genome.</title>
        <authorList>
            <person name="Miao C."/>
        </authorList>
    </citation>
    <scope>NUCLEOTIDE SEQUENCE [LARGE SCALE GENOMIC DNA]</scope>
    <source>
        <strain evidence="2 3">YIM PH 21724</strain>
    </source>
</reference>
<evidence type="ECO:0000313" key="2">
    <source>
        <dbReference type="EMBL" id="RJO79297.1"/>
    </source>
</evidence>
<keyword evidence="1" id="KW-0812">Transmembrane</keyword>
<sequence>MTVRLKVAAIGAVTFAIVLGVGVLSWSYHDGKSADVGSGPHAEMVSQCQQAVRDKLKAPSTAAFGPMDARTPMKSAPGWVYRSWVDSQNSFGALLWADFECDVFVKDGRVVQVVPILTQRE</sequence>
<gene>
    <name evidence="2" type="ORF">D5S18_02910</name>
</gene>
<organism evidence="2 3">
    <name type="scientific">Nocardia panacis</name>
    <dbReference type="NCBI Taxonomy" id="2340916"/>
    <lineage>
        <taxon>Bacteria</taxon>
        <taxon>Bacillati</taxon>
        <taxon>Actinomycetota</taxon>
        <taxon>Actinomycetes</taxon>
        <taxon>Mycobacteriales</taxon>
        <taxon>Nocardiaceae</taxon>
        <taxon>Nocardia</taxon>
    </lineage>
</organism>
<accession>A0A3A4KBQ4</accession>
<protein>
    <submittedName>
        <fullName evidence="2">Uncharacterized protein</fullName>
    </submittedName>
</protein>
<dbReference type="AlphaFoldDB" id="A0A3A4KBQ4"/>
<dbReference type="EMBL" id="QZFU01000010">
    <property type="protein sequence ID" value="RJO79297.1"/>
    <property type="molecule type" value="Genomic_DNA"/>
</dbReference>
<dbReference type="RefSeq" id="WP_120037688.1">
    <property type="nucleotide sequence ID" value="NZ_QZFU01000010.1"/>
</dbReference>
<name>A0A3A4KBQ4_9NOCA</name>
<comment type="caution">
    <text evidence="2">The sequence shown here is derived from an EMBL/GenBank/DDBJ whole genome shotgun (WGS) entry which is preliminary data.</text>
</comment>
<feature type="transmembrane region" description="Helical" evidence="1">
    <location>
        <begin position="7"/>
        <end position="28"/>
    </location>
</feature>
<evidence type="ECO:0000256" key="1">
    <source>
        <dbReference type="SAM" id="Phobius"/>
    </source>
</evidence>
<keyword evidence="3" id="KW-1185">Reference proteome</keyword>
<proteinExistence type="predicted"/>
<dbReference type="OrthoDB" id="74312at2"/>
<keyword evidence="1" id="KW-0472">Membrane</keyword>
<dbReference type="Proteomes" id="UP000266677">
    <property type="component" value="Unassembled WGS sequence"/>
</dbReference>
<keyword evidence="1" id="KW-1133">Transmembrane helix</keyword>
<evidence type="ECO:0000313" key="3">
    <source>
        <dbReference type="Proteomes" id="UP000266677"/>
    </source>
</evidence>